<evidence type="ECO:0000256" key="6">
    <source>
        <dbReference type="ARBA" id="ARBA00023136"/>
    </source>
</evidence>
<feature type="transmembrane region" description="Helical" evidence="7">
    <location>
        <begin position="297"/>
        <end position="321"/>
    </location>
</feature>
<proteinExistence type="inferred from homology"/>
<comment type="subunit">
    <text evidence="7">The complex comprises the extracytoplasmic solute receptor protein and the two transmembrane proteins.</text>
</comment>
<evidence type="ECO:0000259" key="8">
    <source>
        <dbReference type="Pfam" id="PF06808"/>
    </source>
</evidence>
<keyword evidence="10" id="KW-1185">Reference proteome</keyword>
<dbReference type="NCBIfam" id="TIGR00786">
    <property type="entry name" value="dctM"/>
    <property type="match status" value="1"/>
</dbReference>
<feature type="transmembrane region" description="Helical" evidence="7">
    <location>
        <begin position="232"/>
        <end position="254"/>
    </location>
</feature>
<dbReference type="InterPro" id="IPR004681">
    <property type="entry name" value="TRAP_DctM"/>
</dbReference>
<gene>
    <name evidence="9" type="ORF">DU478_12685</name>
</gene>
<dbReference type="RefSeq" id="WP_114511343.1">
    <property type="nucleotide sequence ID" value="NZ_QPMK01000009.1"/>
</dbReference>
<dbReference type="EMBL" id="QPMK01000009">
    <property type="protein sequence ID" value="RDD65778.1"/>
    <property type="molecule type" value="Genomic_DNA"/>
</dbReference>
<sequence length="445" mass="46990">MDGTLIGLVAFAAVIGLLAIRVPIAFALAGVATVGTFVIFAFRTGVFMPDRAIRPTSSLVFSNSFDLIHSYDLSMIPLFVALGHIAYRAEITTKIYHAARVWLAHVPGGVAMASVVGCGGFSAITGSSIACASTMGRICSPEMLRMGYDKRLATASVAAGGTLGSLIPPSVLFIIYGIFTETSISKLFLAGILPGLLSLAGFLLVIWFWVWRDPAAAPKYAETITFGDKWRAGLAAWPAAALFVIIVGGIYGGFFTATEAAAICVSAAVLIGFAQRKLSFRDIVEALRETCIQTTSIFLIAAGAKIFVAFIALTGVAPSIVQVVTDAQLSVVLLMLAIAAIYLLLGMFLDPIGIMVLTLPLMVPLVEGYGLDLIWFGVVVIKLLEIGLITPPVGLNVFVIAGVVGKDVPIDRIFSGILRFLTVDVLVLILIMAFPILSLLIPGSM</sequence>
<feature type="transmembrane region" description="Helical" evidence="7">
    <location>
        <begin position="188"/>
        <end position="211"/>
    </location>
</feature>
<keyword evidence="6 7" id="KW-0472">Membrane</keyword>
<comment type="function">
    <text evidence="7">Part of the tripartite ATP-independent periplasmic (TRAP) transport system.</text>
</comment>
<evidence type="ECO:0000313" key="9">
    <source>
        <dbReference type="EMBL" id="RDD65778.1"/>
    </source>
</evidence>
<feature type="transmembrane region" description="Helical" evidence="7">
    <location>
        <begin position="70"/>
        <end position="89"/>
    </location>
</feature>
<keyword evidence="7" id="KW-0813">Transport</keyword>
<keyword evidence="5 7" id="KW-1133">Transmembrane helix</keyword>
<feature type="transmembrane region" description="Helical" evidence="7">
    <location>
        <begin position="29"/>
        <end position="49"/>
    </location>
</feature>
<dbReference type="AlphaFoldDB" id="A0A369TKJ4"/>
<feature type="domain" description="TRAP C4-dicarboxylate transport system permease DctM subunit" evidence="8">
    <location>
        <begin position="12"/>
        <end position="435"/>
    </location>
</feature>
<evidence type="ECO:0000313" key="10">
    <source>
        <dbReference type="Proteomes" id="UP000253977"/>
    </source>
</evidence>
<feature type="transmembrane region" description="Helical" evidence="7">
    <location>
        <begin position="260"/>
        <end position="276"/>
    </location>
</feature>
<feature type="transmembrane region" description="Helical" evidence="7">
    <location>
        <begin position="109"/>
        <end position="131"/>
    </location>
</feature>
<comment type="subcellular location">
    <subcellularLocation>
        <location evidence="1 7">Cell inner membrane</location>
        <topology evidence="1 7">Multi-pass membrane protein</topology>
    </subcellularLocation>
</comment>
<evidence type="ECO:0000256" key="4">
    <source>
        <dbReference type="ARBA" id="ARBA00022692"/>
    </source>
</evidence>
<evidence type="ECO:0000256" key="3">
    <source>
        <dbReference type="ARBA" id="ARBA00022519"/>
    </source>
</evidence>
<evidence type="ECO:0000256" key="1">
    <source>
        <dbReference type="ARBA" id="ARBA00004429"/>
    </source>
</evidence>
<dbReference type="Proteomes" id="UP000253977">
    <property type="component" value="Unassembled WGS sequence"/>
</dbReference>
<keyword evidence="4 7" id="KW-0812">Transmembrane</keyword>
<evidence type="ECO:0000256" key="7">
    <source>
        <dbReference type="RuleBase" id="RU369079"/>
    </source>
</evidence>
<dbReference type="OrthoDB" id="9790209at2"/>
<feature type="transmembrane region" description="Helical" evidence="7">
    <location>
        <begin position="152"/>
        <end position="176"/>
    </location>
</feature>
<name>A0A369TKJ4_9RHOB</name>
<dbReference type="GO" id="GO:0022857">
    <property type="term" value="F:transmembrane transporter activity"/>
    <property type="evidence" value="ECO:0007669"/>
    <property type="project" value="UniProtKB-UniRule"/>
</dbReference>
<dbReference type="Pfam" id="PF06808">
    <property type="entry name" value="DctM"/>
    <property type="match status" value="1"/>
</dbReference>
<feature type="transmembrane region" description="Helical" evidence="7">
    <location>
        <begin position="417"/>
        <end position="441"/>
    </location>
</feature>
<feature type="transmembrane region" description="Helical" evidence="7">
    <location>
        <begin position="327"/>
        <end position="345"/>
    </location>
</feature>
<keyword evidence="2" id="KW-1003">Cell membrane</keyword>
<comment type="similarity">
    <text evidence="7">Belongs to the TRAP transporter large permease family.</text>
</comment>
<evidence type="ECO:0000256" key="2">
    <source>
        <dbReference type="ARBA" id="ARBA00022475"/>
    </source>
</evidence>
<comment type="caution">
    <text evidence="9">The sequence shown here is derived from an EMBL/GenBank/DDBJ whole genome shotgun (WGS) entry which is preliminary data.</text>
</comment>
<keyword evidence="3 7" id="KW-0997">Cell inner membrane</keyword>
<dbReference type="GO" id="GO:0005886">
    <property type="term" value="C:plasma membrane"/>
    <property type="evidence" value="ECO:0007669"/>
    <property type="project" value="UniProtKB-SubCell"/>
</dbReference>
<reference evidence="9 10" key="1">
    <citation type="submission" date="2018-07" db="EMBL/GenBank/DDBJ databases">
        <title>Thalassococcus profundi sp. nov., a marine bacterium isolated from deep seawater of Okinawa Trough.</title>
        <authorList>
            <person name="Yu M."/>
        </authorList>
    </citation>
    <scope>NUCLEOTIDE SEQUENCE [LARGE SCALE GENOMIC DNA]</scope>
    <source>
        <strain evidence="9 10">WRAS1</strain>
    </source>
</reference>
<organism evidence="9 10">
    <name type="scientific">Thalassococcus profundi</name>
    <dbReference type="NCBI Taxonomy" id="2282382"/>
    <lineage>
        <taxon>Bacteria</taxon>
        <taxon>Pseudomonadati</taxon>
        <taxon>Pseudomonadota</taxon>
        <taxon>Alphaproteobacteria</taxon>
        <taxon>Rhodobacterales</taxon>
        <taxon>Roseobacteraceae</taxon>
        <taxon>Thalassococcus</taxon>
    </lineage>
</organism>
<dbReference type="PANTHER" id="PTHR33362">
    <property type="entry name" value="SIALIC ACID TRAP TRANSPORTER PERMEASE PROTEIN SIAT-RELATED"/>
    <property type="match status" value="1"/>
</dbReference>
<dbReference type="PANTHER" id="PTHR33362:SF5">
    <property type="entry name" value="C4-DICARBOXYLATE TRAP TRANSPORTER LARGE PERMEASE PROTEIN DCTM"/>
    <property type="match status" value="1"/>
</dbReference>
<accession>A0A369TKJ4</accession>
<feature type="transmembrane region" description="Helical" evidence="7">
    <location>
        <begin position="352"/>
        <end position="371"/>
    </location>
</feature>
<feature type="transmembrane region" description="Helical" evidence="7">
    <location>
        <begin position="383"/>
        <end position="405"/>
    </location>
</feature>
<dbReference type="InterPro" id="IPR010656">
    <property type="entry name" value="DctM"/>
</dbReference>
<protein>
    <recommendedName>
        <fullName evidence="7">TRAP transporter large permease protein</fullName>
    </recommendedName>
</protein>
<dbReference type="PIRSF" id="PIRSF006066">
    <property type="entry name" value="HI0050"/>
    <property type="match status" value="1"/>
</dbReference>
<evidence type="ECO:0000256" key="5">
    <source>
        <dbReference type="ARBA" id="ARBA00022989"/>
    </source>
</evidence>